<dbReference type="EMBL" id="CM018227">
    <property type="protein sequence ID" value="KAB1995174.1"/>
    <property type="molecule type" value="Genomic_DNA"/>
</dbReference>
<dbReference type="Proteomes" id="UP000327439">
    <property type="component" value="Chromosome D13"/>
</dbReference>
<evidence type="ECO:0000313" key="2">
    <source>
        <dbReference type="Proteomes" id="UP000327439"/>
    </source>
</evidence>
<organism evidence="1 2">
    <name type="scientific">Gossypium barbadense</name>
    <name type="common">Sea Island cotton</name>
    <name type="synonym">Hibiscus barbadensis</name>
    <dbReference type="NCBI Taxonomy" id="3634"/>
    <lineage>
        <taxon>Eukaryota</taxon>
        <taxon>Viridiplantae</taxon>
        <taxon>Streptophyta</taxon>
        <taxon>Embryophyta</taxon>
        <taxon>Tracheophyta</taxon>
        <taxon>Spermatophyta</taxon>
        <taxon>Magnoliopsida</taxon>
        <taxon>eudicotyledons</taxon>
        <taxon>Gunneridae</taxon>
        <taxon>Pentapetalae</taxon>
        <taxon>rosids</taxon>
        <taxon>malvids</taxon>
        <taxon>Malvales</taxon>
        <taxon>Malvaceae</taxon>
        <taxon>Malvoideae</taxon>
        <taxon>Gossypium</taxon>
    </lineage>
</organism>
<name>A0A5J5NME3_GOSBA</name>
<evidence type="ECO:0000313" key="1">
    <source>
        <dbReference type="EMBL" id="KAB1995174.1"/>
    </source>
</evidence>
<dbReference type="OrthoDB" id="1714944at2759"/>
<protein>
    <submittedName>
        <fullName evidence="1">Uncharacterized protein</fullName>
    </submittedName>
</protein>
<gene>
    <name evidence="1" type="ORF">ES319_D13G143900v1</name>
</gene>
<reference evidence="2" key="1">
    <citation type="journal article" date="2020" name="Nat. Genet.">
        <title>Genomic diversifications of five Gossypium allopolyploid species and their impact on cotton improvement.</title>
        <authorList>
            <person name="Chen Z.J."/>
            <person name="Sreedasyam A."/>
            <person name="Ando A."/>
            <person name="Song Q."/>
            <person name="De Santiago L.M."/>
            <person name="Hulse-Kemp A.M."/>
            <person name="Ding M."/>
            <person name="Ye W."/>
            <person name="Kirkbride R.C."/>
            <person name="Jenkins J."/>
            <person name="Plott C."/>
            <person name="Lovell J."/>
            <person name="Lin Y.M."/>
            <person name="Vaughn R."/>
            <person name="Liu B."/>
            <person name="Simpson S."/>
            <person name="Scheffler B.E."/>
            <person name="Wen L."/>
            <person name="Saski C.A."/>
            <person name="Grover C.E."/>
            <person name="Hu G."/>
            <person name="Conover J.L."/>
            <person name="Carlson J.W."/>
            <person name="Shu S."/>
            <person name="Boston L.B."/>
            <person name="Williams M."/>
            <person name="Peterson D.G."/>
            <person name="McGee K."/>
            <person name="Jones D.C."/>
            <person name="Wendel J.F."/>
            <person name="Stelly D.M."/>
            <person name="Grimwood J."/>
            <person name="Schmutz J."/>
        </authorList>
    </citation>
    <scope>NUCLEOTIDE SEQUENCE [LARGE SCALE GENOMIC DNA]</scope>
    <source>
        <strain evidence="2">cv. 3-79</strain>
    </source>
</reference>
<sequence>MSRKRTRSSKTTPENSILIDKEVNERFDSIFKHQPVMPEKGFNLKSNDVMVVPVLIRKIINALKWERFCDARSLPDDELVREFYASLTTQDATEVIVRKKKVPLTSKSINDFFNLPDVEEDEYYPMVNNINWDFLQQVLDVVTNSGSQ</sequence>
<keyword evidence="2" id="KW-1185">Reference proteome</keyword>
<proteinExistence type="predicted"/>
<dbReference type="AlphaFoldDB" id="A0A5J5NME3"/>
<accession>A0A5J5NME3</accession>